<feature type="compositionally biased region" description="Low complexity" evidence="5">
    <location>
        <begin position="146"/>
        <end position="155"/>
    </location>
</feature>
<feature type="region of interest" description="Disordered" evidence="5">
    <location>
        <begin position="229"/>
        <end position="248"/>
    </location>
</feature>
<evidence type="ECO:0000256" key="1">
    <source>
        <dbReference type="ARBA" id="ARBA00022723"/>
    </source>
</evidence>
<feature type="region of interest" description="Disordered" evidence="5">
    <location>
        <begin position="140"/>
        <end position="166"/>
    </location>
</feature>
<protein>
    <recommendedName>
        <fullName evidence="7">EngB-type G domain-containing protein</fullName>
    </recommendedName>
</protein>
<reference evidence="8" key="1">
    <citation type="submission" date="2013-04" db="EMBL/GenBank/DDBJ databases">
        <title>The Genome Sequence of Fonticula alba ATCC 38817.</title>
        <authorList>
            <consortium name="The Broad Institute Genomics Platform"/>
            <person name="Russ C."/>
            <person name="Cuomo C."/>
            <person name="Burger G."/>
            <person name="Gray M.W."/>
            <person name="Holland P.W.H."/>
            <person name="King N."/>
            <person name="Lang F.B.F."/>
            <person name="Roger A.J."/>
            <person name="Ruiz-Trillo I."/>
            <person name="Brown M."/>
            <person name="Walker B."/>
            <person name="Young S."/>
            <person name="Zeng Q."/>
            <person name="Gargeya S."/>
            <person name="Fitzgerald M."/>
            <person name="Haas B."/>
            <person name="Abouelleil A."/>
            <person name="Allen A.W."/>
            <person name="Alvarado L."/>
            <person name="Arachchi H.M."/>
            <person name="Berlin A.M."/>
            <person name="Chapman S.B."/>
            <person name="Gainer-Dewar J."/>
            <person name="Goldberg J."/>
            <person name="Griggs A."/>
            <person name="Gujja S."/>
            <person name="Hansen M."/>
            <person name="Howarth C."/>
            <person name="Imamovic A."/>
            <person name="Ireland A."/>
            <person name="Larimer J."/>
            <person name="McCowan C."/>
            <person name="Murphy C."/>
            <person name="Pearson M."/>
            <person name="Poon T.W."/>
            <person name="Priest M."/>
            <person name="Roberts A."/>
            <person name="Saif S."/>
            <person name="Shea T."/>
            <person name="Sisk P."/>
            <person name="Sykes S."/>
            <person name="Wortman J."/>
            <person name="Nusbaum C."/>
            <person name="Birren B."/>
        </authorList>
    </citation>
    <scope>NUCLEOTIDE SEQUENCE [LARGE SCALE GENOMIC DNA]</scope>
    <source>
        <strain evidence="8">ATCC 38817</strain>
    </source>
</reference>
<evidence type="ECO:0000313" key="9">
    <source>
        <dbReference type="Proteomes" id="UP000030693"/>
    </source>
</evidence>
<keyword evidence="4" id="KW-0342">GTP-binding</keyword>
<dbReference type="InterPro" id="IPR030393">
    <property type="entry name" value="G_ENGB_dom"/>
</dbReference>
<feature type="compositionally biased region" description="Basic residues" evidence="5">
    <location>
        <begin position="557"/>
        <end position="567"/>
    </location>
</feature>
<gene>
    <name evidence="8" type="ORF">H696_03161</name>
</gene>
<dbReference type="AlphaFoldDB" id="A0A058Z959"/>
<dbReference type="Pfam" id="PF01926">
    <property type="entry name" value="MMR_HSR1"/>
    <property type="match status" value="1"/>
</dbReference>
<dbReference type="OrthoDB" id="391988at2759"/>
<organism evidence="8">
    <name type="scientific">Fonticula alba</name>
    <name type="common">Slime mold</name>
    <dbReference type="NCBI Taxonomy" id="691883"/>
    <lineage>
        <taxon>Eukaryota</taxon>
        <taxon>Rotosphaerida</taxon>
        <taxon>Fonticulaceae</taxon>
        <taxon>Fonticula</taxon>
    </lineage>
</organism>
<dbReference type="CDD" id="cd01876">
    <property type="entry name" value="YihA_EngB"/>
    <property type="match status" value="1"/>
</dbReference>
<feature type="region of interest" description="Disordered" evidence="5">
    <location>
        <begin position="68"/>
        <end position="87"/>
    </location>
</feature>
<dbReference type="SUPFAM" id="SSF52540">
    <property type="entry name" value="P-loop containing nucleoside triphosphate hydrolases"/>
    <property type="match status" value="1"/>
</dbReference>
<dbReference type="RefSeq" id="XP_009495326.1">
    <property type="nucleotide sequence ID" value="XM_009497051.1"/>
</dbReference>
<dbReference type="PANTHER" id="PTHR11649:SF13">
    <property type="entry name" value="ENGB-TYPE G DOMAIN-CONTAINING PROTEIN"/>
    <property type="match status" value="1"/>
</dbReference>
<evidence type="ECO:0000256" key="5">
    <source>
        <dbReference type="SAM" id="MobiDB-lite"/>
    </source>
</evidence>
<proteinExistence type="predicted"/>
<feature type="domain" description="EngB-type G" evidence="7">
    <location>
        <begin position="249"/>
        <end position="498"/>
    </location>
</feature>
<dbReference type="GeneID" id="20527886"/>
<name>A0A058Z959_FONAL</name>
<dbReference type="InterPro" id="IPR027417">
    <property type="entry name" value="P-loop_NTPase"/>
</dbReference>
<evidence type="ECO:0000256" key="3">
    <source>
        <dbReference type="ARBA" id="ARBA00022842"/>
    </source>
</evidence>
<feature type="chain" id="PRO_5001566752" description="EngB-type G domain-containing protein" evidence="6">
    <location>
        <begin position="19"/>
        <end position="590"/>
    </location>
</feature>
<dbReference type="eggNOG" id="KOG2486">
    <property type="taxonomic scope" value="Eukaryota"/>
</dbReference>
<dbReference type="Proteomes" id="UP000030693">
    <property type="component" value="Unassembled WGS sequence"/>
</dbReference>
<evidence type="ECO:0000313" key="8">
    <source>
        <dbReference type="EMBL" id="KCV70810.1"/>
    </source>
</evidence>
<keyword evidence="2" id="KW-0547">Nucleotide-binding</keyword>
<feature type="region of interest" description="Disordered" evidence="5">
    <location>
        <begin position="506"/>
        <end position="569"/>
    </location>
</feature>
<accession>A0A058Z959</accession>
<dbReference type="PROSITE" id="PS51706">
    <property type="entry name" value="G_ENGB"/>
    <property type="match status" value="1"/>
</dbReference>
<evidence type="ECO:0000256" key="2">
    <source>
        <dbReference type="ARBA" id="ARBA00022741"/>
    </source>
</evidence>
<dbReference type="EMBL" id="KB932204">
    <property type="protein sequence ID" value="KCV70810.1"/>
    <property type="molecule type" value="Genomic_DNA"/>
</dbReference>
<dbReference type="Gene3D" id="3.40.50.300">
    <property type="entry name" value="P-loop containing nucleotide triphosphate hydrolases"/>
    <property type="match status" value="2"/>
</dbReference>
<feature type="signal peptide" evidence="6">
    <location>
        <begin position="1"/>
        <end position="18"/>
    </location>
</feature>
<keyword evidence="3" id="KW-0460">Magnesium</keyword>
<keyword evidence="1" id="KW-0479">Metal-binding</keyword>
<evidence type="ECO:0000259" key="7">
    <source>
        <dbReference type="PROSITE" id="PS51706"/>
    </source>
</evidence>
<evidence type="ECO:0000256" key="4">
    <source>
        <dbReference type="ARBA" id="ARBA00023134"/>
    </source>
</evidence>
<dbReference type="GO" id="GO:0046872">
    <property type="term" value="F:metal ion binding"/>
    <property type="evidence" value="ECO:0007669"/>
    <property type="project" value="UniProtKB-KW"/>
</dbReference>
<keyword evidence="6" id="KW-0732">Signal</keyword>
<dbReference type="GO" id="GO:0005525">
    <property type="term" value="F:GTP binding"/>
    <property type="evidence" value="ECO:0007669"/>
    <property type="project" value="UniProtKB-KW"/>
</dbReference>
<dbReference type="InterPro" id="IPR006073">
    <property type="entry name" value="GTP-bd"/>
</dbReference>
<keyword evidence="9" id="KW-1185">Reference proteome</keyword>
<dbReference type="STRING" id="691883.A0A058Z959"/>
<dbReference type="PANTHER" id="PTHR11649">
    <property type="entry name" value="MSS1/TRME-RELATED GTP-BINDING PROTEIN"/>
    <property type="match status" value="1"/>
</dbReference>
<evidence type="ECO:0000256" key="6">
    <source>
        <dbReference type="SAM" id="SignalP"/>
    </source>
</evidence>
<sequence>MLARSALLSRTLIGTASAAARVPAMLATAPGPRCLGGLLAPRVGLAPGTFGATLATRDFSSARRKAGITRQFGDGSTPSRPRPSFSARIGQTRTSASKEIFQHQQRVQQASGMGRAGASAAASRKGKLLSIPAAVARTRRRREDAAAAAAAASGTAGPGSGGSSRTDREIMTLIRNQKVARFSVPDDAQLRGQTASVINRLMTPEDKSLQEMFRTGFSKVVFCNHPADFPYSDEQKRESPNPNKRRRRVGTEIAFLGRSNVGKSSLLNRLTGSTFAPVSDRPGETRTFNFYRVKGLEGIGPTKADQPENRAVLVDLPGYGFAFGRAARVHSWRRMMLEFAAFRPGLSRVFLLADARHGLKASDRDFIRRFENCPTPPPGWVPPRPVRPTVPPEPGTTITKEGDVWPPLLADTPLDAGALSDDDLESGPTIYKYNRAKFQVVLTKCDLVKERDLLQVAQSIEKELADYKYAVKEVMFVSSRTGAGVAQLRREAASCFGLRLVNPSGTSAKNTSAPGDHAQQPVVPVAPVPSSAEDTSAGPASPAPSARVLDPEVVERRKAKKKAKKANKKQDGLFVKYEYVSRKDLDKRGR</sequence>
<feature type="compositionally biased region" description="Low complexity" evidence="5">
    <location>
        <begin position="518"/>
        <end position="546"/>
    </location>
</feature>